<evidence type="ECO:0000256" key="4">
    <source>
        <dbReference type="ARBA" id="ARBA00022989"/>
    </source>
</evidence>
<dbReference type="PANTHER" id="PTHR30238">
    <property type="entry name" value="MEMBRANE BOUND PREDICTED REDOX MODULATOR"/>
    <property type="match status" value="1"/>
</dbReference>
<dbReference type="InterPro" id="IPR005496">
    <property type="entry name" value="Integral_membrane_TerC"/>
</dbReference>
<evidence type="ECO:0000313" key="8">
    <source>
        <dbReference type="Proteomes" id="UP000003678"/>
    </source>
</evidence>
<feature type="transmembrane region" description="Helical" evidence="6">
    <location>
        <begin position="199"/>
        <end position="217"/>
    </location>
</feature>
<feature type="transmembrane region" description="Helical" evidence="6">
    <location>
        <begin position="258"/>
        <end position="276"/>
    </location>
</feature>
<comment type="caution">
    <text evidence="7">The sequence shown here is derived from an EMBL/GenBank/DDBJ whole genome shotgun (WGS) entry which is preliminary data.</text>
</comment>
<keyword evidence="3 6" id="KW-0812">Transmembrane</keyword>
<evidence type="ECO:0000256" key="2">
    <source>
        <dbReference type="ARBA" id="ARBA00007511"/>
    </source>
</evidence>
<evidence type="ECO:0000256" key="3">
    <source>
        <dbReference type="ARBA" id="ARBA00022692"/>
    </source>
</evidence>
<dbReference type="PANTHER" id="PTHR30238:SF4">
    <property type="entry name" value="SLL1022 PROTEIN"/>
    <property type="match status" value="1"/>
</dbReference>
<sequence length="283" mass="30504">MRQVFAGAVPIREIAGLSVNSSRILDPRERPEGISFMDFIAEYLGFLSSPAGWAALVTLVTMEIVLGIDNLIFISILTNKLPAAQQSRARRIGIGAALVLRLALLFTISIIVQLTEPVFTAFGHGFSWRDIILVAGGLFLVWKATKEIHHTVDPDDSKENIGGKVAELTIGAAIVQILVLDLVFSVDSIITAVGMTDEIAIMIIAVLAAVTVMLLAADPLSRFIAANPTIVMLALGFLLMIGMTLIADGFGYHVPKGYIYAAMGFSALVEALNMLARRKRKAR</sequence>
<feature type="transmembrane region" description="Helical" evidence="6">
    <location>
        <begin position="165"/>
        <end position="193"/>
    </location>
</feature>
<protein>
    <submittedName>
        <fullName evidence="7">Integral membrane protein</fullName>
    </submittedName>
</protein>
<gene>
    <name evidence="7" type="ORF">BCETI_6000086</name>
</gene>
<organism evidence="7 8">
    <name type="scientific">Brucella ceti str. Cudo</name>
    <dbReference type="NCBI Taxonomy" id="595497"/>
    <lineage>
        <taxon>Bacteria</taxon>
        <taxon>Pseudomonadati</taxon>
        <taxon>Pseudomonadota</taxon>
        <taxon>Alphaproteobacteria</taxon>
        <taxon>Hyphomicrobiales</taxon>
        <taxon>Brucellaceae</taxon>
        <taxon>Brucella/Ochrobactrum group</taxon>
        <taxon>Brucella</taxon>
    </lineage>
</organism>
<name>C0G8C0_9HYPH</name>
<reference evidence="7 8" key="1">
    <citation type="submission" date="2009-03" db="EMBL/GenBank/DDBJ databases">
        <authorList>
            <person name="Setubal J.C."/>
            <person name="Boyle S."/>
            <person name="Crasta O.R."/>
            <person name="Gillespie J.J."/>
            <person name="Kenyon R.W."/>
            <person name="Lu J."/>
            <person name="Mane S."/>
            <person name="Nagrani S."/>
            <person name="Shallom J.M."/>
            <person name="Shallom S."/>
            <person name="Shukla M."/>
            <person name="Snyder E.E."/>
            <person name="Sobral B.W."/>
            <person name="Wattam A.R."/>
            <person name="Will R."/>
            <person name="Williams K."/>
            <person name="Yoo H."/>
            <person name="Bruce D.H."/>
            <person name="Detter C."/>
            <person name="Munk C."/>
            <person name="Brettin T.S."/>
            <person name="Ficht T."/>
        </authorList>
    </citation>
    <scope>NUCLEOTIDE SEQUENCE [LARGE SCALE GENOMIC DNA]</scope>
    <source>
        <strain evidence="7 8">Cudo</strain>
    </source>
</reference>
<dbReference type="AlphaFoldDB" id="C0G8C0"/>
<dbReference type="EMBL" id="ACJD01000006">
    <property type="protein sequence ID" value="EEH13184.1"/>
    <property type="molecule type" value="Genomic_DNA"/>
</dbReference>
<evidence type="ECO:0000256" key="5">
    <source>
        <dbReference type="ARBA" id="ARBA00023136"/>
    </source>
</evidence>
<dbReference type="GO" id="GO:0016020">
    <property type="term" value="C:membrane"/>
    <property type="evidence" value="ECO:0007669"/>
    <property type="project" value="UniProtKB-SubCell"/>
</dbReference>
<proteinExistence type="inferred from homology"/>
<keyword evidence="5 6" id="KW-0472">Membrane</keyword>
<comment type="similarity">
    <text evidence="2">Belongs to the TerC family.</text>
</comment>
<evidence type="ECO:0000313" key="7">
    <source>
        <dbReference type="EMBL" id="EEH13184.1"/>
    </source>
</evidence>
<accession>C0G8C0</accession>
<feature type="transmembrane region" description="Helical" evidence="6">
    <location>
        <begin position="229"/>
        <end position="252"/>
    </location>
</feature>
<comment type="subcellular location">
    <subcellularLocation>
        <location evidence="1">Membrane</location>
        <topology evidence="1">Multi-pass membrane protein</topology>
    </subcellularLocation>
</comment>
<keyword evidence="4 6" id="KW-1133">Transmembrane helix</keyword>
<feature type="transmembrane region" description="Helical" evidence="6">
    <location>
        <begin position="94"/>
        <end position="114"/>
    </location>
</feature>
<feature type="transmembrane region" description="Helical" evidence="6">
    <location>
        <begin position="53"/>
        <end position="73"/>
    </location>
</feature>
<evidence type="ECO:0000256" key="6">
    <source>
        <dbReference type="SAM" id="Phobius"/>
    </source>
</evidence>
<dbReference type="Proteomes" id="UP000003678">
    <property type="component" value="Unassembled WGS sequence"/>
</dbReference>
<evidence type="ECO:0000256" key="1">
    <source>
        <dbReference type="ARBA" id="ARBA00004141"/>
    </source>
</evidence>
<feature type="transmembrane region" description="Helical" evidence="6">
    <location>
        <begin position="126"/>
        <end position="144"/>
    </location>
</feature>
<dbReference type="Pfam" id="PF03741">
    <property type="entry name" value="TerC"/>
    <property type="match status" value="1"/>
</dbReference>